<proteinExistence type="inferred from homology"/>
<protein>
    <recommendedName>
        <fullName evidence="9">CG-1 domain-containing protein</fullName>
    </recommendedName>
</protein>
<dbReference type="PANTHER" id="PTHR23335">
    <property type="entry name" value="CALMODULIN-BINDING TRANSCRIPTION ACTIVATOR CAMTA"/>
    <property type="match status" value="1"/>
</dbReference>
<evidence type="ECO:0000259" key="9">
    <source>
        <dbReference type="PROSITE" id="PS51437"/>
    </source>
</evidence>
<feature type="compositionally biased region" description="Low complexity" evidence="8">
    <location>
        <begin position="725"/>
        <end position="737"/>
    </location>
</feature>
<dbReference type="PROSITE" id="PS50096">
    <property type="entry name" value="IQ"/>
    <property type="match status" value="2"/>
</dbReference>
<dbReference type="EMBL" id="JAVRJZ010000017">
    <property type="protein sequence ID" value="KAK2710390.1"/>
    <property type="molecule type" value="Genomic_DNA"/>
</dbReference>
<evidence type="ECO:0000256" key="5">
    <source>
        <dbReference type="ARBA" id="ARBA00023163"/>
    </source>
</evidence>
<dbReference type="PANTHER" id="PTHR23335:SF1">
    <property type="entry name" value="CALMODULIN-BINDING TRANSCRIPTION ACTIVATOR, ISOFORM F"/>
    <property type="match status" value="1"/>
</dbReference>
<organism evidence="10 11">
    <name type="scientific">Artemia franciscana</name>
    <name type="common">Brine shrimp</name>
    <name type="synonym">Artemia sanfranciscana</name>
    <dbReference type="NCBI Taxonomy" id="6661"/>
    <lineage>
        <taxon>Eukaryota</taxon>
        <taxon>Metazoa</taxon>
        <taxon>Ecdysozoa</taxon>
        <taxon>Arthropoda</taxon>
        <taxon>Crustacea</taxon>
        <taxon>Branchiopoda</taxon>
        <taxon>Anostraca</taxon>
        <taxon>Artemiidae</taxon>
        <taxon>Artemia</taxon>
    </lineage>
</organism>
<gene>
    <name evidence="10" type="ORF">QYM36_013885</name>
</gene>
<feature type="domain" description="CG-1" evidence="9">
    <location>
        <begin position="53"/>
        <end position="178"/>
    </location>
</feature>
<dbReference type="GO" id="GO:0003712">
    <property type="term" value="F:transcription coregulator activity"/>
    <property type="evidence" value="ECO:0007669"/>
    <property type="project" value="TreeGrafter"/>
</dbReference>
<dbReference type="SUPFAM" id="SSF81296">
    <property type="entry name" value="E set domains"/>
    <property type="match status" value="1"/>
</dbReference>
<feature type="region of interest" description="Disordered" evidence="8">
    <location>
        <begin position="281"/>
        <end position="330"/>
    </location>
</feature>
<dbReference type="InterPro" id="IPR000048">
    <property type="entry name" value="IQ_motif_EF-hand-BS"/>
</dbReference>
<evidence type="ECO:0000256" key="1">
    <source>
        <dbReference type="ARBA" id="ARBA00004123"/>
    </source>
</evidence>
<dbReference type="InterPro" id="IPR002909">
    <property type="entry name" value="IPT_dom"/>
</dbReference>
<dbReference type="Gene3D" id="2.60.40.10">
    <property type="entry name" value="Immunoglobulins"/>
    <property type="match status" value="1"/>
</dbReference>
<dbReference type="AlphaFoldDB" id="A0AA88HJC2"/>
<feature type="region of interest" description="Disordered" evidence="8">
    <location>
        <begin position="691"/>
        <end position="810"/>
    </location>
</feature>
<feature type="compositionally biased region" description="Basic residues" evidence="8">
    <location>
        <begin position="1082"/>
        <end position="1091"/>
    </location>
</feature>
<dbReference type="GO" id="GO:0003690">
    <property type="term" value="F:double-stranded DNA binding"/>
    <property type="evidence" value="ECO:0007669"/>
    <property type="project" value="TreeGrafter"/>
</dbReference>
<dbReference type="SUPFAM" id="SSF52540">
    <property type="entry name" value="P-loop containing nucleoside triphosphate hydrolases"/>
    <property type="match status" value="1"/>
</dbReference>
<keyword evidence="6" id="KW-0539">Nucleus</keyword>
<dbReference type="InterPro" id="IPR027417">
    <property type="entry name" value="P-loop_NTPase"/>
</dbReference>
<dbReference type="SMART" id="SM01076">
    <property type="entry name" value="CG-1"/>
    <property type="match status" value="1"/>
</dbReference>
<evidence type="ECO:0000313" key="10">
    <source>
        <dbReference type="EMBL" id="KAK2710390.1"/>
    </source>
</evidence>
<keyword evidence="3" id="KW-0040">ANK repeat</keyword>
<evidence type="ECO:0000256" key="6">
    <source>
        <dbReference type="ARBA" id="ARBA00023242"/>
    </source>
</evidence>
<dbReference type="GO" id="GO:0005634">
    <property type="term" value="C:nucleus"/>
    <property type="evidence" value="ECO:0007669"/>
    <property type="project" value="UniProtKB-SubCell"/>
</dbReference>
<comment type="subunit">
    <text evidence="7">May interact with calmodulin.</text>
</comment>
<feature type="compositionally biased region" description="Polar residues" evidence="8">
    <location>
        <begin position="694"/>
        <end position="705"/>
    </location>
</feature>
<evidence type="ECO:0000256" key="3">
    <source>
        <dbReference type="ARBA" id="ARBA00023043"/>
    </source>
</evidence>
<name>A0AA88HJC2_ARTSF</name>
<evidence type="ECO:0000256" key="2">
    <source>
        <dbReference type="ARBA" id="ARBA00008267"/>
    </source>
</evidence>
<feature type="compositionally biased region" description="Basic and acidic residues" evidence="8">
    <location>
        <begin position="1"/>
        <end position="13"/>
    </location>
</feature>
<dbReference type="GO" id="GO:0006357">
    <property type="term" value="P:regulation of transcription by RNA polymerase II"/>
    <property type="evidence" value="ECO:0007669"/>
    <property type="project" value="TreeGrafter"/>
</dbReference>
<sequence>MDREKADESRNDVSADEEKEFEEPNNDSEENNDGETGITAKIVLPESLESLPRAENLPLNRHRWNSNEEIAAVLINFERHCDWLSKEVKIRPKSGSMHLYSRKKVRYRRDGYCWKKRKDGKTTREDHMKLKVQGTECIYGCYVHSAILPTFHRRCYWLLQNPDIVLVHYLNVPYPDDSKLVVVSSVALWGEHKEWTKEELIMQLKPMFFNEEEPSRGSELEVSTSETVESIVSQLLEKQRTARSCSVSSSASPCSAQNKARDLLSADTTWSSEDKKQVLRKASSGNFQKMEQKARNIPESGETLVSSTTGCRATGQRATKQDNIKSSRAFSDNTGQSTQFLFNLSNLHSGTGLLIFKGNNGLNSESEKETENLDRQELKTLSELHYRQRETLPRLQYSEVIKSEVQNSLNQNSEELNRSNDTSHLQACQLNINRHTYGCEYDTMNSPMKTEEFDALTSLTAEDVQRTLNSSYTTFSPFTNLMVNDDILVNIDPLDVLSDFDLDSVNCDLKQVETKFDVRKPNDTQCSDATTNVYITDYSPEWAPTEGGCKVLVAGPWLKTDSSYAIMIDGQSLATTVVQPGVLRCYTMPHRSGTVTLQVTCDSEVISNTLAFEFREVRISPLVPSEMQYQPTATLHHHPDLMISRSPTKTPEAAVENNSFILDCSQYSSMTNDLSSETEVQSHESGKFFKRSSLDSVSPASNTSADKWKRPFDNRVPKLTRNDRSLSLPVSSLPSSPCGNSLSVPSPLVGVRSSSPKDADKTHQSLQISPSYSEAGEKEFNAVPLEQEDSSRSDFFDSSQSTSQNRRESVSSCDFNLVQLTGEQDSRVLTLAEQIIAAIPDRIKMEMDDMSNDSGYGLSVENPMSNSNEGCSTRSESTIESMNDSALFDPLDYTFEFSDHSYRYCDPGTPNSSLSPGSSSCLQSPCSYSMGSPSPPPTTADFTEFFQASNSIFINDFSNLTLSDREQKELYEAAKMIQKAYRSYKGRKKAEEQDREKQAASLIQNYYRRYKQYVYAKQMNRAAAVIQNQFRSYYETKRFKKQEGELCLPPPSHPYYRQCRDVSINGRQSREGTPSSGLKRTYSQRRQHQAARKIQQFMRQSKNKLQRERALAAQSMKQSEGAYSSHLLPGMPSSSKKQ</sequence>
<reference evidence="10" key="1">
    <citation type="submission" date="2023-07" db="EMBL/GenBank/DDBJ databases">
        <title>Chromosome-level genome assembly of Artemia franciscana.</title>
        <authorList>
            <person name="Jo E."/>
        </authorList>
    </citation>
    <scope>NUCLEOTIDE SEQUENCE</scope>
    <source>
        <tissue evidence="10">Whole body</tissue>
    </source>
</reference>
<comment type="caution">
    <text evidence="10">The sequence shown here is derived from an EMBL/GenBank/DDBJ whole genome shotgun (WGS) entry which is preliminary data.</text>
</comment>
<feature type="region of interest" description="Disordered" evidence="8">
    <location>
        <begin position="1"/>
        <end position="37"/>
    </location>
</feature>
<comment type="subcellular location">
    <subcellularLocation>
        <location evidence="1">Nucleus</location>
    </subcellularLocation>
</comment>
<evidence type="ECO:0000256" key="7">
    <source>
        <dbReference type="ARBA" id="ARBA00029480"/>
    </source>
</evidence>
<dbReference type="InterPro" id="IPR014756">
    <property type="entry name" value="Ig_E-set"/>
</dbReference>
<keyword evidence="4" id="KW-0010">Activator</keyword>
<dbReference type="Gene3D" id="1.20.5.190">
    <property type="match status" value="2"/>
</dbReference>
<dbReference type="EMBL" id="JAVRJZ010000017">
    <property type="protein sequence ID" value="KAK2710388.1"/>
    <property type="molecule type" value="Genomic_DNA"/>
</dbReference>
<feature type="region of interest" description="Disordered" evidence="8">
    <location>
        <begin position="1064"/>
        <end position="1138"/>
    </location>
</feature>
<evidence type="ECO:0000256" key="4">
    <source>
        <dbReference type="ARBA" id="ARBA00023159"/>
    </source>
</evidence>
<evidence type="ECO:0000256" key="8">
    <source>
        <dbReference type="SAM" id="MobiDB-lite"/>
    </source>
</evidence>
<evidence type="ECO:0000313" key="11">
    <source>
        <dbReference type="Proteomes" id="UP001187531"/>
    </source>
</evidence>
<dbReference type="InterPro" id="IPR005559">
    <property type="entry name" value="CG-1_dom"/>
</dbReference>
<dbReference type="Proteomes" id="UP001187531">
    <property type="component" value="Unassembled WGS sequence"/>
</dbReference>
<keyword evidence="5" id="KW-0804">Transcription</keyword>
<accession>A0AA88HJC2</accession>
<feature type="compositionally biased region" description="Acidic residues" evidence="8">
    <location>
        <begin position="14"/>
        <end position="33"/>
    </location>
</feature>
<dbReference type="Pfam" id="PF01833">
    <property type="entry name" value="TIG"/>
    <property type="match status" value="1"/>
</dbReference>
<dbReference type="InterPro" id="IPR013783">
    <property type="entry name" value="Ig-like_fold"/>
</dbReference>
<comment type="similarity">
    <text evidence="2">Belongs to the CAMTA family.</text>
</comment>
<dbReference type="Pfam" id="PF03859">
    <property type="entry name" value="CG-1"/>
    <property type="match status" value="1"/>
</dbReference>
<dbReference type="EMBL" id="JAVRJZ010000017">
    <property type="protein sequence ID" value="KAK2710389.1"/>
    <property type="molecule type" value="Genomic_DNA"/>
</dbReference>
<keyword evidence="11" id="KW-1185">Reference proteome</keyword>
<feature type="compositionally biased region" description="Basic and acidic residues" evidence="8">
    <location>
        <begin position="706"/>
        <end position="724"/>
    </location>
</feature>
<feature type="compositionally biased region" description="Polar residues" evidence="8">
    <location>
        <begin position="1065"/>
        <end position="1078"/>
    </location>
</feature>
<dbReference type="SMART" id="SM00015">
    <property type="entry name" value="IQ"/>
    <property type="match status" value="3"/>
</dbReference>
<dbReference type="CDD" id="cd23767">
    <property type="entry name" value="IQCD"/>
    <property type="match status" value="1"/>
</dbReference>
<dbReference type="PROSITE" id="PS51437">
    <property type="entry name" value="CG_1"/>
    <property type="match status" value="1"/>
</dbReference>